<proteinExistence type="predicted"/>
<evidence type="ECO:0000313" key="1">
    <source>
        <dbReference type="EMBL" id="MBB5020713.1"/>
    </source>
</evidence>
<dbReference type="AlphaFoldDB" id="A0A7W7Y277"/>
<name>A0A7W7Y277_9BACT</name>
<gene>
    <name evidence="1" type="ORF">HNR37_000016</name>
</gene>
<evidence type="ECO:0000313" key="2">
    <source>
        <dbReference type="Proteomes" id="UP000528322"/>
    </source>
</evidence>
<dbReference type="PROSITE" id="PS51257">
    <property type="entry name" value="PROKAR_LIPOPROTEIN"/>
    <property type="match status" value="1"/>
</dbReference>
<reference evidence="1 2" key="1">
    <citation type="submission" date="2020-08" db="EMBL/GenBank/DDBJ databases">
        <title>Genomic Encyclopedia of Type Strains, Phase IV (KMG-IV): sequencing the most valuable type-strain genomes for metagenomic binning, comparative biology and taxonomic classification.</title>
        <authorList>
            <person name="Goeker M."/>
        </authorList>
    </citation>
    <scope>NUCLEOTIDE SEQUENCE [LARGE SCALE GENOMIC DNA]</scope>
    <source>
        <strain evidence="1 2">DSM 22071</strain>
    </source>
</reference>
<sequence length="197" mass="22323">MRFTFYRPVACILLFFIALYLSAGCASRTMPDRGLSHECDAVSGSGRLQVEGHSSLRMQFLVSSEAPLGTIHLIGTFSQRVATLSLDHEHVVFVNHRERTWSKTGFADLCNQFNICLDGPPFIELLRGSSQPRLRVGPYQCERNPDDSSRETYLCYHSELPELSVAVQQRRCHDDTYNAYTVSEEYELVPVSGQELR</sequence>
<protein>
    <recommendedName>
        <fullName evidence="3">Lipoprotein</fullName>
    </recommendedName>
</protein>
<keyword evidence="2" id="KW-1185">Reference proteome</keyword>
<organism evidence="1 2">
    <name type="scientific">Desulfurispira natronophila</name>
    <dbReference type="NCBI Taxonomy" id="682562"/>
    <lineage>
        <taxon>Bacteria</taxon>
        <taxon>Pseudomonadati</taxon>
        <taxon>Chrysiogenota</taxon>
        <taxon>Chrysiogenia</taxon>
        <taxon>Chrysiogenales</taxon>
        <taxon>Chrysiogenaceae</taxon>
        <taxon>Desulfurispira</taxon>
    </lineage>
</organism>
<dbReference type="Proteomes" id="UP000528322">
    <property type="component" value="Unassembled WGS sequence"/>
</dbReference>
<accession>A0A7W7Y277</accession>
<comment type="caution">
    <text evidence="1">The sequence shown here is derived from an EMBL/GenBank/DDBJ whole genome shotgun (WGS) entry which is preliminary data.</text>
</comment>
<dbReference type="EMBL" id="JACHID010000001">
    <property type="protein sequence ID" value="MBB5020713.1"/>
    <property type="molecule type" value="Genomic_DNA"/>
</dbReference>
<evidence type="ECO:0008006" key="3">
    <source>
        <dbReference type="Google" id="ProtNLM"/>
    </source>
</evidence>